<dbReference type="EC" id="6.2.-.-" evidence="8"/>
<dbReference type="Gene3D" id="3.30.420.40">
    <property type="match status" value="1"/>
</dbReference>
<comment type="catalytic activity">
    <reaction evidence="9">
        <text>an acyl phosphate + H2O = a carboxylate + phosphate + H(+)</text>
        <dbReference type="Rhea" id="RHEA:14965"/>
        <dbReference type="ChEBI" id="CHEBI:15377"/>
        <dbReference type="ChEBI" id="CHEBI:15378"/>
        <dbReference type="ChEBI" id="CHEBI:29067"/>
        <dbReference type="ChEBI" id="CHEBI:43474"/>
        <dbReference type="ChEBI" id="CHEBI:59918"/>
        <dbReference type="EC" id="3.6.1.7"/>
    </reaction>
</comment>
<dbReference type="Pfam" id="PF22521">
    <property type="entry name" value="HypF_C_2"/>
    <property type="match status" value="1"/>
</dbReference>
<protein>
    <recommendedName>
        <fullName evidence="8">Carbamoyltransferase</fullName>
        <ecNumber evidence="8">6.2.-.-</ecNumber>
    </recommendedName>
</protein>
<sequence length="771" mass="86244">MKLEKARILVQGIVQGVGFRPTVYRIAKSMNLTGYVRNLGNIVEILLEGEKDEIEDFAKNLKLKKPPISKINSLKIEWLESDVSGEFNDFEILKSSENFSGSSVIPPDLATCDQCLEEVLNNKDRRYRYPFTACTDCGPRFTVIKSIPYDRERTSMDEFPLCSDCTEEYQNPEDRRYHAEATCCPECGPEVFLYKENRINVENPIKEAVKLIDDGNILAIKGIGGTHLVVKTTEEGPVDELRKRLGRFNQAFACMSPDIETIKTFAEVADFEEKTLLSRRRPIVVLNKNQDYYLAPSVSPMLHNLGVMLPYSALHHLLFQYTHEPAFIMTSANMPGEPMLIGNSDIVEKLDGVADYFLLHDRQIINRCDDSVVRFRGGEMAFIRRSRGYVPEPYNFSGINNKLNVLALGPEIDVTFSLLKEGNCYVSQHIGNTTKYETFKYLQNAIEHMINITKTDSVDVVACDLHPMFFTTKLAEKLGDKFQCPVFPVQHHHAHAAALAVDNGVDEVMCIAADGVGYGEDGTAWGGEILHLKGGKYERVGSLMPQKMAGGDLTTKYPIRMVMSMLYDHYDIEKLVDLMKTNYRDYFKHGEREVELVAKQLERDFNINQTTSTGRVLDAISSALGICGERTYEGECSMKLESVARNGADTLEIPVEIKKHHGMDVLDTTQIMRSLLDMKGSGERVQDIARAAQKAVSQGLAELAIKAVEKTDLDVIGGSGGVFYNEAVSMTIKAVVEDAGYRFIQHKNSCAGDGSVSMGQAAVAAWHYRDL</sequence>
<dbReference type="PROSITE" id="PS51160">
    <property type="entry name" value="ACYLPHOSPHATASE_3"/>
    <property type="match status" value="1"/>
</dbReference>
<dbReference type="PROSITE" id="PS00150">
    <property type="entry name" value="ACYLPHOSPHATASE_1"/>
    <property type="match status" value="1"/>
</dbReference>
<dbReference type="PROSITE" id="PS51163">
    <property type="entry name" value="YRDC"/>
    <property type="match status" value="1"/>
</dbReference>
<dbReference type="InterPro" id="IPR051060">
    <property type="entry name" value="Carbamoyltrans_HypF-like"/>
</dbReference>
<evidence type="ECO:0000256" key="4">
    <source>
        <dbReference type="ARBA" id="ARBA00022723"/>
    </source>
</evidence>
<dbReference type="InterPro" id="IPR017945">
    <property type="entry name" value="DHBP_synth_RibB-like_a/b_dom"/>
</dbReference>
<keyword evidence="5" id="KW-0863">Zinc-finger</keyword>
<feature type="domain" description="YrdC-like" evidence="11">
    <location>
        <begin position="202"/>
        <end position="388"/>
    </location>
</feature>
<evidence type="ECO:0000256" key="1">
    <source>
        <dbReference type="ARBA" id="ARBA00004711"/>
    </source>
</evidence>
<evidence type="ECO:0000313" key="13">
    <source>
        <dbReference type="Proteomes" id="UP000009231"/>
    </source>
</evidence>
<feature type="active site" evidence="9">
    <location>
        <position position="20"/>
    </location>
</feature>
<comment type="similarity">
    <text evidence="2 8">Belongs to the carbamoyltransferase HypF family.</text>
</comment>
<dbReference type="Pfam" id="PF01300">
    <property type="entry name" value="Sua5_yciO_yrdC"/>
    <property type="match status" value="1"/>
</dbReference>
<dbReference type="InterPro" id="IPR036046">
    <property type="entry name" value="Acylphosphatase-like_dom_sf"/>
</dbReference>
<keyword evidence="4" id="KW-0479">Metal-binding</keyword>
<dbReference type="InterPro" id="IPR011125">
    <property type="entry name" value="Znf_HypF"/>
</dbReference>
<accession>F6D4L1</accession>
<dbReference type="Pfam" id="PF07503">
    <property type="entry name" value="zf-HYPF"/>
    <property type="match status" value="2"/>
</dbReference>
<dbReference type="SUPFAM" id="SSF53067">
    <property type="entry name" value="Actin-like ATPase domain"/>
    <property type="match status" value="1"/>
</dbReference>
<dbReference type="SUPFAM" id="SSF55821">
    <property type="entry name" value="YrdC/RibB"/>
    <property type="match status" value="1"/>
</dbReference>
<dbReference type="AlphaFoldDB" id="F6D4L1"/>
<dbReference type="Gene3D" id="3.30.110.120">
    <property type="match status" value="1"/>
</dbReference>
<dbReference type="Pfam" id="PF17788">
    <property type="entry name" value="HypF_C"/>
    <property type="match status" value="1"/>
</dbReference>
<dbReference type="Gene3D" id="3.30.420.360">
    <property type="match status" value="1"/>
</dbReference>
<dbReference type="UniPathway" id="UPA00335"/>
<evidence type="ECO:0000256" key="8">
    <source>
        <dbReference type="PIRNR" id="PIRNR006256"/>
    </source>
</evidence>
<feature type="domain" description="Acylphosphatase-like" evidence="10">
    <location>
        <begin position="5"/>
        <end position="94"/>
    </location>
</feature>
<name>F6D4L1_METPW</name>
<dbReference type="eggNOG" id="arCOG01187">
    <property type="taxonomic scope" value="Archaea"/>
</dbReference>
<dbReference type="PANTHER" id="PTHR42959:SF1">
    <property type="entry name" value="CARBAMOYLTRANSFERASE HYPF"/>
    <property type="match status" value="1"/>
</dbReference>
<dbReference type="InterPro" id="IPR041440">
    <property type="entry name" value="HypF_C"/>
</dbReference>
<dbReference type="InterPro" id="IPR001792">
    <property type="entry name" value="Acylphosphatase-like_dom"/>
</dbReference>
<evidence type="ECO:0000256" key="7">
    <source>
        <dbReference type="ARBA" id="ARBA00048220"/>
    </source>
</evidence>
<keyword evidence="9" id="KW-0378">Hydrolase</keyword>
<keyword evidence="6" id="KW-0862">Zinc</keyword>
<evidence type="ECO:0000259" key="11">
    <source>
        <dbReference type="PROSITE" id="PS51163"/>
    </source>
</evidence>
<proteinExistence type="inferred from homology"/>
<dbReference type="Proteomes" id="UP000009231">
    <property type="component" value="Chromosome"/>
</dbReference>
<evidence type="ECO:0000256" key="9">
    <source>
        <dbReference type="PROSITE-ProRule" id="PRU00520"/>
    </source>
</evidence>
<dbReference type="KEGG" id="mew:MSWAN_2243"/>
<gene>
    <name evidence="12" type="ordered locus">MSWAN_2243</name>
</gene>
<dbReference type="NCBIfam" id="TIGR00143">
    <property type="entry name" value="hypF"/>
    <property type="match status" value="1"/>
</dbReference>
<dbReference type="SUPFAM" id="SSF54975">
    <property type="entry name" value="Acylphosphatase/BLUF domain-like"/>
    <property type="match status" value="1"/>
</dbReference>
<dbReference type="GO" id="GO:0003998">
    <property type="term" value="F:acylphosphatase activity"/>
    <property type="evidence" value="ECO:0007669"/>
    <property type="project" value="UniProtKB-EC"/>
</dbReference>
<evidence type="ECO:0000256" key="2">
    <source>
        <dbReference type="ARBA" id="ARBA00008097"/>
    </source>
</evidence>
<dbReference type="STRING" id="868131.MSWAN_2243"/>
<dbReference type="PIRSF" id="PIRSF006256">
    <property type="entry name" value="CMPcnvr_hdrg_mat"/>
    <property type="match status" value="1"/>
</dbReference>
<dbReference type="InterPro" id="IPR055128">
    <property type="entry name" value="HypF_C_2"/>
</dbReference>
<evidence type="ECO:0000256" key="6">
    <source>
        <dbReference type="ARBA" id="ARBA00022833"/>
    </source>
</evidence>
<evidence type="ECO:0000259" key="10">
    <source>
        <dbReference type="PROSITE" id="PS51160"/>
    </source>
</evidence>
<dbReference type="Pfam" id="PF00708">
    <property type="entry name" value="Acylphosphatase"/>
    <property type="match status" value="1"/>
</dbReference>
<dbReference type="GO" id="GO:0051604">
    <property type="term" value="P:protein maturation"/>
    <property type="evidence" value="ECO:0007669"/>
    <property type="project" value="TreeGrafter"/>
</dbReference>
<dbReference type="EMBL" id="CP002772">
    <property type="protein sequence ID" value="AEG19251.1"/>
    <property type="molecule type" value="Genomic_DNA"/>
</dbReference>
<dbReference type="InterPro" id="IPR006070">
    <property type="entry name" value="Sua5-like_dom"/>
</dbReference>
<evidence type="ECO:0000256" key="5">
    <source>
        <dbReference type="ARBA" id="ARBA00022771"/>
    </source>
</evidence>
<dbReference type="InterPro" id="IPR043129">
    <property type="entry name" value="ATPase_NBD"/>
</dbReference>
<evidence type="ECO:0000256" key="3">
    <source>
        <dbReference type="ARBA" id="ARBA00022598"/>
    </source>
</evidence>
<keyword evidence="3" id="KW-0436">Ligase</keyword>
<comment type="pathway">
    <text evidence="1">Protein modification; [NiFe] hydrogenase maturation.</text>
</comment>
<dbReference type="GO" id="GO:0003725">
    <property type="term" value="F:double-stranded RNA binding"/>
    <property type="evidence" value="ECO:0007669"/>
    <property type="project" value="InterPro"/>
</dbReference>
<dbReference type="GO" id="GO:0016874">
    <property type="term" value="F:ligase activity"/>
    <property type="evidence" value="ECO:0007669"/>
    <property type="project" value="UniProtKB-UniRule"/>
</dbReference>
<dbReference type="InterPro" id="IPR017968">
    <property type="entry name" value="Acylphosphatase_CS"/>
</dbReference>
<reference evidence="12 13" key="1">
    <citation type="journal article" date="2014" name="Int. J. Syst. Evol. Microbiol.">
        <title>Methanobacterium paludis sp. nov. and a novel strain of Methanobacterium lacus isolated from northern peatlands.</title>
        <authorList>
            <person name="Cadillo-Quiroz H."/>
            <person name="Brauer S.L."/>
            <person name="Goodson N."/>
            <person name="Yavitt J.B."/>
            <person name="Zinder S.H."/>
        </authorList>
    </citation>
    <scope>NUCLEOTIDE SEQUENCE [LARGE SCALE GENOMIC DNA]</scope>
    <source>
        <strain evidence="13">DSM 25820 / JCM 18151 / SWAN1</strain>
    </source>
</reference>
<dbReference type="GO" id="GO:0016743">
    <property type="term" value="F:carboxyl- or carbamoyltransferase activity"/>
    <property type="evidence" value="ECO:0007669"/>
    <property type="project" value="UniProtKB-UniRule"/>
</dbReference>
<dbReference type="GO" id="GO:0008270">
    <property type="term" value="F:zinc ion binding"/>
    <property type="evidence" value="ECO:0007669"/>
    <property type="project" value="UniProtKB-KW"/>
</dbReference>
<dbReference type="PANTHER" id="PTHR42959">
    <property type="entry name" value="CARBAMOYLTRANSFERASE"/>
    <property type="match status" value="1"/>
</dbReference>
<dbReference type="InterPro" id="IPR004421">
    <property type="entry name" value="Carbamoyltransferase_HypF"/>
</dbReference>
<dbReference type="Gene3D" id="3.90.870.50">
    <property type="match status" value="1"/>
</dbReference>
<comment type="catalytic activity">
    <reaction evidence="7">
        <text>C-terminal L-cysteinyl-[HypE protein] + carbamoyl phosphate + ATP + H2O = C-terminal S-carboxamide-L-cysteinyl-[HypE protein] + AMP + phosphate + diphosphate + H(+)</text>
        <dbReference type="Rhea" id="RHEA:55636"/>
        <dbReference type="Rhea" id="RHEA-COMP:14247"/>
        <dbReference type="Rhea" id="RHEA-COMP:14392"/>
        <dbReference type="ChEBI" id="CHEBI:15377"/>
        <dbReference type="ChEBI" id="CHEBI:15378"/>
        <dbReference type="ChEBI" id="CHEBI:30616"/>
        <dbReference type="ChEBI" id="CHEBI:33019"/>
        <dbReference type="ChEBI" id="CHEBI:43474"/>
        <dbReference type="ChEBI" id="CHEBI:58228"/>
        <dbReference type="ChEBI" id="CHEBI:76913"/>
        <dbReference type="ChEBI" id="CHEBI:139126"/>
        <dbReference type="ChEBI" id="CHEBI:456215"/>
    </reaction>
</comment>
<keyword evidence="13" id="KW-1185">Reference proteome</keyword>
<organism evidence="12 13">
    <name type="scientific">Methanobacterium paludis (strain DSM 25820 / JCM 18151 / SWAN1)</name>
    <dbReference type="NCBI Taxonomy" id="868131"/>
    <lineage>
        <taxon>Archaea</taxon>
        <taxon>Methanobacteriati</taxon>
        <taxon>Methanobacteriota</taxon>
        <taxon>Methanomada group</taxon>
        <taxon>Methanobacteria</taxon>
        <taxon>Methanobacteriales</taxon>
        <taxon>Methanobacteriaceae</taxon>
        <taxon>Methanobacterium</taxon>
    </lineage>
</organism>
<dbReference type="HOGENOM" id="CLU_009164_0_0_2"/>
<evidence type="ECO:0000313" key="12">
    <source>
        <dbReference type="EMBL" id="AEG19251.1"/>
    </source>
</evidence>
<feature type="active site" evidence="9">
    <location>
        <position position="38"/>
    </location>
</feature>